<evidence type="ECO:0000256" key="4">
    <source>
        <dbReference type="ARBA" id="ARBA00023242"/>
    </source>
</evidence>
<organism evidence="9 10">
    <name type="scientific">Rhizoctonia solani</name>
    <dbReference type="NCBI Taxonomy" id="456999"/>
    <lineage>
        <taxon>Eukaryota</taxon>
        <taxon>Fungi</taxon>
        <taxon>Dikarya</taxon>
        <taxon>Basidiomycota</taxon>
        <taxon>Agaricomycotina</taxon>
        <taxon>Agaricomycetes</taxon>
        <taxon>Cantharellales</taxon>
        <taxon>Ceratobasidiaceae</taxon>
        <taxon>Rhizoctonia</taxon>
    </lineage>
</organism>
<keyword evidence="4 5" id="KW-0539">Nucleus</keyword>
<dbReference type="GO" id="GO:0000981">
    <property type="term" value="F:DNA-binding transcription factor activity, RNA polymerase II-specific"/>
    <property type="evidence" value="ECO:0007669"/>
    <property type="project" value="InterPro"/>
</dbReference>
<dbReference type="Proteomes" id="UP000650582">
    <property type="component" value="Unassembled WGS sequence"/>
</dbReference>
<feature type="compositionally biased region" description="Polar residues" evidence="7">
    <location>
        <begin position="44"/>
        <end position="59"/>
    </location>
</feature>
<reference evidence="9" key="1">
    <citation type="submission" date="2020-09" db="EMBL/GenBank/DDBJ databases">
        <title>Comparative genome analyses of four rice-infecting Rhizoctonia solani isolates reveal extensive enrichment of homogalacturonan modification genes.</title>
        <authorList>
            <person name="Lee D.-Y."/>
            <person name="Jeon J."/>
            <person name="Kim K.-T."/>
            <person name="Cheong K."/>
            <person name="Song H."/>
            <person name="Choi G."/>
            <person name="Ko J."/>
            <person name="Opiyo S.O."/>
            <person name="Zuo S."/>
            <person name="Madhav S."/>
            <person name="Lee Y.-H."/>
            <person name="Wang G.-L."/>
        </authorList>
    </citation>
    <scope>NUCLEOTIDE SEQUENCE</scope>
    <source>
        <strain evidence="9">AG1-IA YN-7</strain>
    </source>
</reference>
<dbReference type="GO" id="GO:0030154">
    <property type="term" value="P:cell differentiation"/>
    <property type="evidence" value="ECO:0007669"/>
    <property type="project" value="TreeGrafter"/>
</dbReference>
<dbReference type="InterPro" id="IPR017970">
    <property type="entry name" value="Homeobox_CS"/>
</dbReference>
<protein>
    <submittedName>
        <fullName evidence="9">Homeodomain</fullName>
    </submittedName>
</protein>
<dbReference type="Pfam" id="PF00046">
    <property type="entry name" value="Homeodomain"/>
    <property type="match status" value="1"/>
</dbReference>
<dbReference type="PROSITE" id="PS50071">
    <property type="entry name" value="HOMEOBOX_2"/>
    <property type="match status" value="1"/>
</dbReference>
<keyword evidence="3 5" id="KW-0371">Homeobox</keyword>
<dbReference type="EMBL" id="JACYCC010000342">
    <property type="protein sequence ID" value="KAF8668381.1"/>
    <property type="molecule type" value="Genomic_DNA"/>
</dbReference>
<feature type="region of interest" description="Disordered" evidence="7">
    <location>
        <begin position="352"/>
        <end position="389"/>
    </location>
</feature>
<feature type="region of interest" description="Disordered" evidence="7">
    <location>
        <begin position="147"/>
        <end position="175"/>
    </location>
</feature>
<accession>A0A8H7GYU4</accession>
<dbReference type="PANTHER" id="PTHR24324">
    <property type="entry name" value="HOMEOBOX PROTEIN HHEX"/>
    <property type="match status" value="1"/>
</dbReference>
<evidence type="ECO:0000256" key="7">
    <source>
        <dbReference type="SAM" id="MobiDB-lite"/>
    </source>
</evidence>
<dbReference type="CDD" id="cd00086">
    <property type="entry name" value="homeodomain"/>
    <property type="match status" value="1"/>
</dbReference>
<evidence type="ECO:0000256" key="2">
    <source>
        <dbReference type="ARBA" id="ARBA00023125"/>
    </source>
</evidence>
<comment type="caution">
    <text evidence="9">The sequence shown here is derived from an EMBL/GenBank/DDBJ whole genome shotgun (WGS) entry which is preliminary data.</text>
</comment>
<feature type="compositionally biased region" description="Basic and acidic residues" evidence="7">
    <location>
        <begin position="32"/>
        <end position="43"/>
    </location>
</feature>
<feature type="DNA-binding region" description="Homeobox" evidence="5">
    <location>
        <begin position="301"/>
        <end position="360"/>
    </location>
</feature>
<name>A0A8H7GYU4_9AGAM</name>
<evidence type="ECO:0000259" key="8">
    <source>
        <dbReference type="PROSITE" id="PS50071"/>
    </source>
</evidence>
<dbReference type="GO" id="GO:0000978">
    <property type="term" value="F:RNA polymerase II cis-regulatory region sequence-specific DNA binding"/>
    <property type="evidence" value="ECO:0007669"/>
    <property type="project" value="TreeGrafter"/>
</dbReference>
<dbReference type="SMART" id="SM00389">
    <property type="entry name" value="HOX"/>
    <property type="match status" value="1"/>
</dbReference>
<feature type="compositionally biased region" description="Basic and acidic residues" evidence="7">
    <location>
        <begin position="147"/>
        <end position="160"/>
    </location>
</feature>
<dbReference type="InterPro" id="IPR009057">
    <property type="entry name" value="Homeodomain-like_sf"/>
</dbReference>
<evidence type="ECO:0000256" key="6">
    <source>
        <dbReference type="RuleBase" id="RU000682"/>
    </source>
</evidence>
<dbReference type="SUPFAM" id="SSF46689">
    <property type="entry name" value="Homeodomain-like"/>
    <property type="match status" value="1"/>
</dbReference>
<feature type="region of interest" description="Disordered" evidence="7">
    <location>
        <begin position="108"/>
        <end position="130"/>
    </location>
</feature>
<dbReference type="GO" id="GO:0005634">
    <property type="term" value="C:nucleus"/>
    <property type="evidence" value="ECO:0007669"/>
    <property type="project" value="UniProtKB-SubCell"/>
</dbReference>
<evidence type="ECO:0000313" key="10">
    <source>
        <dbReference type="Proteomes" id="UP000650582"/>
    </source>
</evidence>
<dbReference type="PANTHER" id="PTHR24324:SF5">
    <property type="entry name" value="HEMATOPOIETICALLY-EXPRESSED HOMEOBOX PROTEIN HHEX"/>
    <property type="match status" value="1"/>
</dbReference>
<gene>
    <name evidence="9" type="ORF">RHS04_08991</name>
</gene>
<feature type="compositionally biased region" description="Polar residues" evidence="7">
    <location>
        <begin position="234"/>
        <end position="249"/>
    </location>
</feature>
<feature type="compositionally biased region" description="Polar residues" evidence="7">
    <location>
        <begin position="200"/>
        <end position="221"/>
    </location>
</feature>
<feature type="compositionally biased region" description="Basic and acidic residues" evidence="7">
    <location>
        <begin position="293"/>
        <end position="302"/>
    </location>
</feature>
<dbReference type="AlphaFoldDB" id="A0A8H7GYU4"/>
<feature type="region of interest" description="Disordered" evidence="7">
    <location>
        <begin position="188"/>
        <end position="307"/>
    </location>
</feature>
<dbReference type="InterPro" id="IPR001356">
    <property type="entry name" value="HD"/>
</dbReference>
<dbReference type="InterPro" id="IPR051000">
    <property type="entry name" value="Homeobox_DNA-bind_prot"/>
</dbReference>
<feature type="region of interest" description="Disordered" evidence="7">
    <location>
        <begin position="1"/>
        <end position="82"/>
    </location>
</feature>
<dbReference type="Gene3D" id="1.10.10.60">
    <property type="entry name" value="Homeodomain-like"/>
    <property type="match status" value="1"/>
</dbReference>
<proteinExistence type="predicted"/>
<keyword evidence="2 5" id="KW-0238">DNA-binding</keyword>
<evidence type="ECO:0000256" key="5">
    <source>
        <dbReference type="PROSITE-ProRule" id="PRU00108"/>
    </source>
</evidence>
<feature type="domain" description="Homeobox" evidence="8">
    <location>
        <begin position="299"/>
        <end position="359"/>
    </location>
</feature>
<comment type="subcellular location">
    <subcellularLocation>
        <location evidence="1 5 6">Nucleus</location>
    </subcellularLocation>
</comment>
<evidence type="ECO:0000313" key="9">
    <source>
        <dbReference type="EMBL" id="KAF8668381.1"/>
    </source>
</evidence>
<evidence type="ECO:0000256" key="1">
    <source>
        <dbReference type="ARBA" id="ARBA00004123"/>
    </source>
</evidence>
<dbReference type="PROSITE" id="PS00027">
    <property type="entry name" value="HOMEOBOX_1"/>
    <property type="match status" value="1"/>
</dbReference>
<evidence type="ECO:0000256" key="3">
    <source>
        <dbReference type="ARBA" id="ARBA00023155"/>
    </source>
</evidence>
<sequence>MSQQPSDHYKRSIQVPVQDSTQRGVQVYPVERGNELSYRDPRGRTNSSVTGSTHPQQWHSVRGESPQGAPRSDHHAAQHQMLADAYFRKEEGGDFERVPWREGASQTAGGFYTQHSHHAPFLSSPPTTFQPLRDRQHQVLTWDPNAQERRHSESGYDHAHSFQPPPGSRSDTTSTILRGSASHMNRDYEHHRASAGSRHPSAQSFGPYTTTVLQSGRSSAALSGPGNHRRSHSPSHTPYSSQQQCQQGAHNPEAAVRSTETQQYVVPSSRIPRADLASHTPPAGYYDTTRVSHSPEELSETKPKRRRANAAQLKLLNDTYSRTMFPTTEERADIARRINMTPRQVQIWFQNRRQASRQSQLEHEASSGSNFEGIYNEEQTDYLHGPEDD</sequence>
<feature type="compositionally biased region" description="Polar residues" evidence="7">
    <location>
        <begin position="15"/>
        <end position="24"/>
    </location>
</feature>